<dbReference type="InterPro" id="IPR045379">
    <property type="entry name" value="Crinkler_N"/>
</dbReference>
<dbReference type="Proteomes" id="UP000429607">
    <property type="component" value="Unassembled WGS sequence"/>
</dbReference>
<protein>
    <recommendedName>
        <fullName evidence="4">Crinkler effector protein N-terminal domain-containing protein</fullName>
    </recommendedName>
</protein>
<evidence type="ECO:0000256" key="3">
    <source>
        <dbReference type="ARBA" id="ARBA00022525"/>
    </source>
</evidence>
<feature type="domain" description="Crinkler effector protein N-terminal" evidence="4">
    <location>
        <begin position="4"/>
        <end position="119"/>
    </location>
</feature>
<dbReference type="EMBL" id="QXFV01001625">
    <property type="protein sequence ID" value="KAE9001710.1"/>
    <property type="molecule type" value="Genomic_DNA"/>
</dbReference>
<name>A0A6A3K291_9STRA</name>
<evidence type="ECO:0000313" key="6">
    <source>
        <dbReference type="EMBL" id="KAE9323174.1"/>
    </source>
</evidence>
<evidence type="ECO:0000313" key="7">
    <source>
        <dbReference type="Proteomes" id="UP000429607"/>
    </source>
</evidence>
<organism evidence="5 7">
    <name type="scientific">Phytophthora rubi</name>
    <dbReference type="NCBI Taxonomy" id="129364"/>
    <lineage>
        <taxon>Eukaryota</taxon>
        <taxon>Sar</taxon>
        <taxon>Stramenopiles</taxon>
        <taxon>Oomycota</taxon>
        <taxon>Peronosporomycetes</taxon>
        <taxon>Peronosporales</taxon>
        <taxon>Peronosporaceae</taxon>
        <taxon>Phytophthora</taxon>
    </lineage>
</organism>
<keyword evidence="8" id="KW-1185">Reference proteome</keyword>
<reference evidence="5 7" key="1">
    <citation type="submission" date="2018-09" db="EMBL/GenBank/DDBJ databases">
        <title>Genomic investigation of the strawberry pathogen Phytophthora fragariae indicates pathogenicity is determined by transcriptional variation in three key races.</title>
        <authorList>
            <person name="Adams T.M."/>
            <person name="Armitage A.D."/>
            <person name="Sobczyk M.K."/>
            <person name="Bates H.J."/>
            <person name="Dunwell J.M."/>
            <person name="Nellist C.F."/>
            <person name="Harrison R.J."/>
        </authorList>
    </citation>
    <scope>NUCLEOTIDE SEQUENCE [LARGE SCALE GENOMIC DNA]</scope>
    <source>
        <strain evidence="5 7">SCRP249</strain>
        <strain evidence="6 8">SCRP333</strain>
    </source>
</reference>
<dbReference type="Proteomes" id="UP000434957">
    <property type="component" value="Unassembled WGS sequence"/>
</dbReference>
<evidence type="ECO:0000256" key="1">
    <source>
        <dbReference type="ARBA" id="ARBA00004340"/>
    </source>
</evidence>
<keyword evidence="3" id="KW-0964">Secreted</keyword>
<dbReference type="GO" id="GO:0005576">
    <property type="term" value="C:extracellular region"/>
    <property type="evidence" value="ECO:0007669"/>
    <property type="project" value="UniProtKB-SubCell"/>
</dbReference>
<sequence>MVTLSLQCAIVGKVGETFEVKIDDAKKVSALKEAIKKMEMYQFPADKLQLFLAKTADGKWLLEESDTAQKLAGGETVSEVMEMIIKKKMLSSWAIEETLDDFKMTGELAPRSKQVHVLVLVSDGPSLIAQVNSERTHSESRRKRWRELNDIFDKNKKAKTNNEDGDVRWSDVKGVFVYESYIQKCKPIPADKLKFLCDYLAYASKAMNGYDEALKEAKRSHFIAPILIMLCGLFDDAKLGVEESVDGNNVDTNGYFEFVLTRGKTKICVMAAKKNDFEQGKAEALVGCEVVADREGVFVVYSIVTDFIEWHLYRSGENSILRDSCTLAVSSNTLDIKSLRDMCEMIYGALSNHEEESKIEKRPCVE</sequence>
<comment type="caution">
    <text evidence="5">The sequence shown here is derived from an EMBL/GenBank/DDBJ whole genome shotgun (WGS) entry which is preliminary data.</text>
</comment>
<evidence type="ECO:0000259" key="4">
    <source>
        <dbReference type="Pfam" id="PF20147"/>
    </source>
</evidence>
<evidence type="ECO:0000313" key="5">
    <source>
        <dbReference type="EMBL" id="KAE9001710.1"/>
    </source>
</evidence>
<evidence type="ECO:0000256" key="2">
    <source>
        <dbReference type="ARBA" id="ARBA00004613"/>
    </source>
</evidence>
<proteinExistence type="predicted"/>
<accession>A0A6A3K291</accession>
<dbReference type="Pfam" id="PF20147">
    <property type="entry name" value="Crinkler"/>
    <property type="match status" value="1"/>
</dbReference>
<gene>
    <name evidence="5" type="ORF">PR001_g18448</name>
    <name evidence="6" type="ORF">PR003_g17038</name>
</gene>
<comment type="subcellular location">
    <subcellularLocation>
        <location evidence="1">Host cell</location>
    </subcellularLocation>
    <subcellularLocation>
        <location evidence="2">Secreted</location>
    </subcellularLocation>
</comment>
<dbReference type="GO" id="GO:0043657">
    <property type="term" value="C:host cell"/>
    <property type="evidence" value="ECO:0007669"/>
    <property type="project" value="UniProtKB-SubCell"/>
</dbReference>
<evidence type="ECO:0000313" key="8">
    <source>
        <dbReference type="Proteomes" id="UP000434957"/>
    </source>
</evidence>
<dbReference type="AlphaFoldDB" id="A0A6A3K291"/>
<dbReference type="EMBL" id="QXFT01001281">
    <property type="protein sequence ID" value="KAE9323174.1"/>
    <property type="molecule type" value="Genomic_DNA"/>
</dbReference>